<evidence type="ECO:0000259" key="2">
    <source>
        <dbReference type="Pfam" id="PF01478"/>
    </source>
</evidence>
<evidence type="ECO:0000313" key="3">
    <source>
        <dbReference type="EMBL" id="QDU34034.1"/>
    </source>
</evidence>
<feature type="domain" description="Prepilin type IV endopeptidase peptidase" evidence="2">
    <location>
        <begin position="11"/>
        <end position="117"/>
    </location>
</feature>
<feature type="transmembrane region" description="Helical" evidence="1">
    <location>
        <begin position="101"/>
        <end position="121"/>
    </location>
</feature>
<sequence>MPYVSAIAFIALITLVVISAITDIREGLVYNRVTYSAIVLGFMFWAIAGWMDYGTGLKAATLGFSAGLLPYALMFFLGGLGGGDVKLMAAVGTISASWQCVLSTTVYALIIAMLFCIFVMFRKKIIWQTLSKILVAFLSVRAGTKHRFENAGAQIPFAAAVAVGATLAGAEQLLGLTTPWSWLNP</sequence>
<evidence type="ECO:0000313" key="4">
    <source>
        <dbReference type="Proteomes" id="UP000317369"/>
    </source>
</evidence>
<dbReference type="GO" id="GO:0016020">
    <property type="term" value="C:membrane"/>
    <property type="evidence" value="ECO:0007669"/>
    <property type="project" value="InterPro"/>
</dbReference>
<name>A0A517YUY5_9BACT</name>
<dbReference type="KEGG" id="pcor:KS4_20960"/>
<reference evidence="3 4" key="1">
    <citation type="submission" date="2019-02" db="EMBL/GenBank/DDBJ databases">
        <title>Deep-cultivation of Planctomycetes and their phenomic and genomic characterization uncovers novel biology.</title>
        <authorList>
            <person name="Wiegand S."/>
            <person name="Jogler M."/>
            <person name="Boedeker C."/>
            <person name="Pinto D."/>
            <person name="Vollmers J."/>
            <person name="Rivas-Marin E."/>
            <person name="Kohn T."/>
            <person name="Peeters S.H."/>
            <person name="Heuer A."/>
            <person name="Rast P."/>
            <person name="Oberbeckmann S."/>
            <person name="Bunk B."/>
            <person name="Jeske O."/>
            <person name="Meyerdierks A."/>
            <person name="Storesund J.E."/>
            <person name="Kallscheuer N."/>
            <person name="Luecker S."/>
            <person name="Lage O.M."/>
            <person name="Pohl T."/>
            <person name="Merkel B.J."/>
            <person name="Hornburger P."/>
            <person name="Mueller R.-W."/>
            <person name="Bruemmer F."/>
            <person name="Labrenz M."/>
            <person name="Spormann A.M."/>
            <person name="Op den Camp H."/>
            <person name="Overmann J."/>
            <person name="Amann R."/>
            <person name="Jetten M.S.M."/>
            <person name="Mascher T."/>
            <person name="Medema M.H."/>
            <person name="Devos D.P."/>
            <person name="Kaster A.-K."/>
            <person name="Ovreas L."/>
            <person name="Rohde M."/>
            <person name="Galperin M.Y."/>
            <person name="Jogler C."/>
        </authorList>
    </citation>
    <scope>NUCLEOTIDE SEQUENCE [LARGE SCALE GENOMIC DNA]</scope>
    <source>
        <strain evidence="3 4">KS4</strain>
    </source>
</reference>
<evidence type="ECO:0000256" key="1">
    <source>
        <dbReference type="SAM" id="Phobius"/>
    </source>
</evidence>
<dbReference type="EMBL" id="CP036425">
    <property type="protein sequence ID" value="QDU34034.1"/>
    <property type="molecule type" value="Genomic_DNA"/>
</dbReference>
<dbReference type="InterPro" id="IPR000045">
    <property type="entry name" value="Prepilin_IV_endopep_pep"/>
</dbReference>
<keyword evidence="1" id="KW-0472">Membrane</keyword>
<organism evidence="3 4">
    <name type="scientific">Poriferisphaera corsica</name>
    <dbReference type="NCBI Taxonomy" id="2528020"/>
    <lineage>
        <taxon>Bacteria</taxon>
        <taxon>Pseudomonadati</taxon>
        <taxon>Planctomycetota</taxon>
        <taxon>Phycisphaerae</taxon>
        <taxon>Phycisphaerales</taxon>
        <taxon>Phycisphaeraceae</taxon>
        <taxon>Poriferisphaera</taxon>
    </lineage>
</organism>
<feature type="transmembrane region" description="Helical" evidence="1">
    <location>
        <begin position="29"/>
        <end position="48"/>
    </location>
</feature>
<protein>
    <submittedName>
        <fullName evidence="3">Type IV leader peptidase family protein</fullName>
    </submittedName>
</protein>
<dbReference type="Proteomes" id="UP000317369">
    <property type="component" value="Chromosome"/>
</dbReference>
<dbReference type="AlphaFoldDB" id="A0A517YUY5"/>
<dbReference type="GO" id="GO:0004190">
    <property type="term" value="F:aspartic-type endopeptidase activity"/>
    <property type="evidence" value="ECO:0007669"/>
    <property type="project" value="InterPro"/>
</dbReference>
<gene>
    <name evidence="3" type="ORF">KS4_20960</name>
</gene>
<feature type="transmembrane region" description="Helical" evidence="1">
    <location>
        <begin position="60"/>
        <end position="81"/>
    </location>
</feature>
<proteinExistence type="predicted"/>
<keyword evidence="4" id="KW-1185">Reference proteome</keyword>
<keyword evidence="1" id="KW-1133">Transmembrane helix</keyword>
<dbReference type="RefSeq" id="WP_145077554.1">
    <property type="nucleotide sequence ID" value="NZ_CP036425.1"/>
</dbReference>
<accession>A0A517YUY5</accession>
<keyword evidence="1" id="KW-0812">Transmembrane</keyword>
<dbReference type="Pfam" id="PF01478">
    <property type="entry name" value="Peptidase_A24"/>
    <property type="match status" value="1"/>
</dbReference>
<dbReference type="Gene3D" id="1.20.120.1220">
    <property type="match status" value="1"/>
</dbReference>